<accession>A0A8J2UIN3</accession>
<proteinExistence type="predicted"/>
<dbReference type="RefSeq" id="WP_188937679.1">
    <property type="nucleotide sequence ID" value="NZ_BMJC01000007.1"/>
</dbReference>
<reference evidence="1" key="1">
    <citation type="journal article" date="2014" name="Int. J. Syst. Evol. Microbiol.">
        <title>Complete genome sequence of Corynebacterium casei LMG S-19264T (=DSM 44701T), isolated from a smear-ripened cheese.</title>
        <authorList>
            <consortium name="US DOE Joint Genome Institute (JGI-PGF)"/>
            <person name="Walter F."/>
            <person name="Albersmeier A."/>
            <person name="Kalinowski J."/>
            <person name="Ruckert C."/>
        </authorList>
    </citation>
    <scope>NUCLEOTIDE SEQUENCE</scope>
    <source>
        <strain evidence="1">CGMCC 1.15448</strain>
    </source>
</reference>
<organism evidence="1 2">
    <name type="scientific">Puia dinghuensis</name>
    <dbReference type="NCBI Taxonomy" id="1792502"/>
    <lineage>
        <taxon>Bacteria</taxon>
        <taxon>Pseudomonadati</taxon>
        <taxon>Bacteroidota</taxon>
        <taxon>Chitinophagia</taxon>
        <taxon>Chitinophagales</taxon>
        <taxon>Chitinophagaceae</taxon>
        <taxon>Puia</taxon>
    </lineage>
</organism>
<dbReference type="Proteomes" id="UP000607559">
    <property type="component" value="Unassembled WGS sequence"/>
</dbReference>
<dbReference type="AlphaFoldDB" id="A0A8J2UIN3"/>
<keyword evidence="2" id="KW-1185">Reference proteome</keyword>
<evidence type="ECO:0000313" key="2">
    <source>
        <dbReference type="Proteomes" id="UP000607559"/>
    </source>
</evidence>
<comment type="caution">
    <text evidence="1">The sequence shown here is derived from an EMBL/GenBank/DDBJ whole genome shotgun (WGS) entry which is preliminary data.</text>
</comment>
<sequence>MSGNKHFFALLLFGGLLPAGCVPRPALIDPDRPNGALPPNFFKNIPAVVLINQRGLKITGINDTVETYVARFSERYIEKDDLLTYSNLSDASGYPRVTYDDMQRYSQALFLYHLRTTPQAIDVVAYLAVHYNANGKCIGLGPAYLGTVDKGEGHIDFLYQMKVTIDGRDTCLAPVAKLSRLRSLACQYRSDTHLLFLAKELAIHDPQETWWQPNAAPSIRVTKIVDYDANKIGGVQPLVFNIRGTLPGEQFLQFNSVK</sequence>
<gene>
    <name evidence="1" type="ORF">GCM10011511_53970</name>
</gene>
<name>A0A8J2UIN3_9BACT</name>
<protein>
    <submittedName>
        <fullName evidence="1">Uncharacterized protein</fullName>
    </submittedName>
</protein>
<evidence type="ECO:0000313" key="1">
    <source>
        <dbReference type="EMBL" id="GGB23271.1"/>
    </source>
</evidence>
<dbReference type="EMBL" id="BMJC01000007">
    <property type="protein sequence ID" value="GGB23271.1"/>
    <property type="molecule type" value="Genomic_DNA"/>
</dbReference>
<reference evidence="1" key="2">
    <citation type="submission" date="2020-09" db="EMBL/GenBank/DDBJ databases">
        <authorList>
            <person name="Sun Q."/>
            <person name="Zhou Y."/>
        </authorList>
    </citation>
    <scope>NUCLEOTIDE SEQUENCE</scope>
    <source>
        <strain evidence="1">CGMCC 1.15448</strain>
    </source>
</reference>